<dbReference type="Pfam" id="PF00403">
    <property type="entry name" value="HMA"/>
    <property type="match status" value="1"/>
</dbReference>
<comment type="caution">
    <text evidence="3">The sequence shown here is derived from an EMBL/GenBank/DDBJ whole genome shotgun (WGS) entry which is preliminary data.</text>
</comment>
<dbReference type="PROSITE" id="PS01047">
    <property type="entry name" value="HMA_1"/>
    <property type="match status" value="1"/>
</dbReference>
<evidence type="ECO:0000313" key="3">
    <source>
        <dbReference type="EMBL" id="MFD3263857.1"/>
    </source>
</evidence>
<evidence type="ECO:0000256" key="1">
    <source>
        <dbReference type="ARBA" id="ARBA00022723"/>
    </source>
</evidence>
<keyword evidence="4" id="KW-1185">Reference proteome</keyword>
<gene>
    <name evidence="3" type="ORF">OCL97_07765</name>
</gene>
<dbReference type="Gene3D" id="3.30.70.100">
    <property type="match status" value="1"/>
</dbReference>
<dbReference type="EMBL" id="JAOTJD010000011">
    <property type="protein sequence ID" value="MFD3263857.1"/>
    <property type="molecule type" value="Genomic_DNA"/>
</dbReference>
<keyword evidence="1" id="KW-0479">Metal-binding</keyword>
<dbReference type="CDD" id="cd00371">
    <property type="entry name" value="HMA"/>
    <property type="match status" value="1"/>
</dbReference>
<accession>A0ABW6CPL7</accession>
<feature type="domain" description="HMA" evidence="2">
    <location>
        <begin position="1"/>
        <end position="63"/>
    </location>
</feature>
<evidence type="ECO:0000313" key="4">
    <source>
        <dbReference type="Proteomes" id="UP001598130"/>
    </source>
</evidence>
<dbReference type="Proteomes" id="UP001598130">
    <property type="component" value="Unassembled WGS sequence"/>
</dbReference>
<name>A0ABW6CPL7_9CAUL</name>
<dbReference type="InterPro" id="IPR017969">
    <property type="entry name" value="Heavy-metal-associated_CS"/>
</dbReference>
<dbReference type="SUPFAM" id="SSF55008">
    <property type="entry name" value="HMA, heavy metal-associated domain"/>
    <property type="match status" value="1"/>
</dbReference>
<dbReference type="InterPro" id="IPR036163">
    <property type="entry name" value="HMA_dom_sf"/>
</dbReference>
<protein>
    <submittedName>
        <fullName evidence="3">Heavy-metal-associated domain-containing protein</fullName>
    </submittedName>
</protein>
<evidence type="ECO:0000259" key="2">
    <source>
        <dbReference type="PROSITE" id="PS50846"/>
    </source>
</evidence>
<sequence length="84" mass="8750">MLSYRVDDLSCGHCVQAVTAAIKALDPAADIAIDLASKRVDVRSDREQSAVAGAISKAGYTPAFYEQDEAAAPSSGPCCCGSRR</sequence>
<dbReference type="PROSITE" id="PS50846">
    <property type="entry name" value="HMA_2"/>
    <property type="match status" value="1"/>
</dbReference>
<dbReference type="InterPro" id="IPR006121">
    <property type="entry name" value="HMA_dom"/>
</dbReference>
<dbReference type="RefSeq" id="WP_377369088.1">
    <property type="nucleotide sequence ID" value="NZ_JAOTJD010000011.1"/>
</dbReference>
<organism evidence="3 4">
    <name type="scientific">Phenylobacterium ferrooxidans</name>
    <dbReference type="NCBI Taxonomy" id="2982689"/>
    <lineage>
        <taxon>Bacteria</taxon>
        <taxon>Pseudomonadati</taxon>
        <taxon>Pseudomonadota</taxon>
        <taxon>Alphaproteobacteria</taxon>
        <taxon>Caulobacterales</taxon>
        <taxon>Caulobacteraceae</taxon>
        <taxon>Phenylobacterium</taxon>
    </lineage>
</organism>
<proteinExistence type="predicted"/>
<reference evidence="3 4" key="1">
    <citation type="submission" date="2022-09" db="EMBL/GenBank/DDBJ databases">
        <title>New species of Phenylobacterium.</title>
        <authorList>
            <person name="Mieszkin S."/>
        </authorList>
    </citation>
    <scope>NUCLEOTIDE SEQUENCE [LARGE SCALE GENOMIC DNA]</scope>
    <source>
        <strain evidence="3 4">HK31-G</strain>
    </source>
</reference>